<evidence type="ECO:0000313" key="3">
    <source>
        <dbReference type="EMBL" id="GCE19275.1"/>
    </source>
</evidence>
<dbReference type="Gene3D" id="3.20.20.140">
    <property type="entry name" value="Metal-dependent hydrolases"/>
    <property type="match status" value="1"/>
</dbReference>
<keyword evidence="2" id="KW-0378">Hydrolase</keyword>
<dbReference type="SUPFAM" id="SSF51556">
    <property type="entry name" value="Metallo-dependent hydrolases"/>
    <property type="match status" value="1"/>
</dbReference>
<dbReference type="EMBL" id="BIFS01000001">
    <property type="protein sequence ID" value="GCE19275.1"/>
    <property type="molecule type" value="Genomic_DNA"/>
</dbReference>
<comment type="similarity">
    <text evidence="1">Belongs to the metallo-dependent hydrolases superfamily. NagA family.</text>
</comment>
<dbReference type="AlphaFoldDB" id="A0A402AJP0"/>
<keyword evidence="4" id="KW-1185">Reference proteome</keyword>
<sequence>MRFTLHGAHLVDATMDVERGNVVVDGAQIQAIEQSDSQETQIVDATDSIILPGFIEVHTHGGGGFNLHTTDVEEIDSYRHWIPATGVTSFLVTVVGTPNALPEEQLQTAVAAIEQARQHLCEPGAEPVGIFLEGPYISVKKRGAHHRSGCVFLTKKRLNIF</sequence>
<proteinExistence type="inferred from homology"/>
<organism evidence="3 4">
    <name type="scientific">Dictyobacter kobayashii</name>
    <dbReference type="NCBI Taxonomy" id="2014872"/>
    <lineage>
        <taxon>Bacteria</taxon>
        <taxon>Bacillati</taxon>
        <taxon>Chloroflexota</taxon>
        <taxon>Ktedonobacteria</taxon>
        <taxon>Ktedonobacterales</taxon>
        <taxon>Dictyobacteraceae</taxon>
        <taxon>Dictyobacter</taxon>
    </lineage>
</organism>
<protein>
    <submittedName>
        <fullName evidence="3">Uncharacterized protein</fullName>
    </submittedName>
</protein>
<dbReference type="InterPro" id="IPR032466">
    <property type="entry name" value="Metal_Hydrolase"/>
</dbReference>
<dbReference type="PANTHER" id="PTHR11113:SF14">
    <property type="entry name" value="N-ACETYLGLUCOSAMINE-6-PHOSPHATE DEACETYLASE"/>
    <property type="match status" value="1"/>
</dbReference>
<reference evidence="4" key="1">
    <citation type="submission" date="2018-12" db="EMBL/GenBank/DDBJ databases">
        <title>Tengunoibacter tsumagoiensis gen. nov., sp. nov., Dictyobacter kobayashii sp. nov., D. alpinus sp. nov., and D. joshuensis sp. nov. and description of Dictyobacteraceae fam. nov. within the order Ktedonobacterales isolated from Tengu-no-mugimeshi.</title>
        <authorList>
            <person name="Wang C.M."/>
            <person name="Zheng Y."/>
            <person name="Sakai Y."/>
            <person name="Toyoda A."/>
            <person name="Minakuchi Y."/>
            <person name="Abe K."/>
            <person name="Yokota A."/>
            <person name="Yabe S."/>
        </authorList>
    </citation>
    <scope>NUCLEOTIDE SEQUENCE [LARGE SCALE GENOMIC DNA]</scope>
    <source>
        <strain evidence="4">Uno11</strain>
    </source>
</reference>
<dbReference type="GO" id="GO:0006046">
    <property type="term" value="P:N-acetylglucosamine catabolic process"/>
    <property type="evidence" value="ECO:0007669"/>
    <property type="project" value="TreeGrafter"/>
</dbReference>
<dbReference type="InterPro" id="IPR011059">
    <property type="entry name" value="Metal-dep_hydrolase_composite"/>
</dbReference>
<evidence type="ECO:0000256" key="2">
    <source>
        <dbReference type="ARBA" id="ARBA00022801"/>
    </source>
</evidence>
<dbReference type="SUPFAM" id="SSF51338">
    <property type="entry name" value="Composite domain of metallo-dependent hydrolases"/>
    <property type="match status" value="1"/>
</dbReference>
<evidence type="ECO:0000256" key="1">
    <source>
        <dbReference type="ARBA" id="ARBA00010716"/>
    </source>
</evidence>
<comment type="caution">
    <text evidence="3">The sequence shown here is derived from an EMBL/GenBank/DDBJ whole genome shotgun (WGS) entry which is preliminary data.</text>
</comment>
<dbReference type="Proteomes" id="UP000287188">
    <property type="component" value="Unassembled WGS sequence"/>
</dbReference>
<dbReference type="RefSeq" id="WP_218031842.1">
    <property type="nucleotide sequence ID" value="NZ_BIFS01000001.1"/>
</dbReference>
<evidence type="ECO:0000313" key="4">
    <source>
        <dbReference type="Proteomes" id="UP000287188"/>
    </source>
</evidence>
<gene>
    <name evidence="3" type="ORF">KDK_30750</name>
</gene>
<name>A0A402AJP0_9CHLR</name>
<accession>A0A402AJP0</accession>
<dbReference type="GO" id="GO:0008448">
    <property type="term" value="F:N-acetylglucosamine-6-phosphate deacetylase activity"/>
    <property type="evidence" value="ECO:0007669"/>
    <property type="project" value="TreeGrafter"/>
</dbReference>
<dbReference type="PANTHER" id="PTHR11113">
    <property type="entry name" value="N-ACETYLGLUCOSAMINE-6-PHOSPHATE DEACETYLASE"/>
    <property type="match status" value="1"/>
</dbReference>